<sequence length="843" mass="92760">MAQVFNLIFIFYVSTKLVEDVTAMVMTTTPLPITSTEVTTTTGETEDISGCDSSPCQNGGTCQLTAEGYICTCPRKYLGEHCETYVSDCEPGLCRNGATCVDTRESFECICPKYHFGTFCEIRNGECGIECQNGGTCVELPDGPRCMCASKYTGEHCEMYISLCASDPCQNGGTCVEMEESFRCVCPADYIGPYCSIFEGPCECLHGGICVEKLGRYECQCHRNYTGEYCETYISECDSKPCQNGGTCEEVTGGYKCTCPRKYTGKYCETYISECDSKPCQNGGTCEEITDGFMCICPRKYTGKYCETYISECDSKPCQNGGTCKEITGGYMCTCPRKYTGKYCETYISECDSKPCQNGGTCEEIAGGYMCTCPRKYTGKNCETYINYCDPNPCQNGGTCVDGILQYLCQPCMPGFVGRHCEIPTCDIDNGGCEQNCAMDGASGLPKCTCCEGYLLNVDGKTCSVDKMYVLARQEKLLQHCCNVGANPGYRGRSCEAAAAKLTNLGMCREMFVACCRAGEHSPAAFDMLVPQPCRPKPQNSFNKTCLTSRLNYTTSGNEVLFCPQFPNDFFGQILNKCEGDFDCNSTEKCCRASYKESGYCMPAVTSPPPEAPMYHTGPRGDSEADCPPADITGLWQQAHDQVTPCKDNGHCDQRQWCCPVGDTEEKICVPTTGMNENADENATDGNGEFCPPVLPNNQTGKEKTKIEIVNYYCPETPKNWWGYRRNRCVGAEDCERFCLCCTKPPFQKGKLCYCVRSTTKKPANGMLDCDSDNKEGKVTDARVITSRKCQSTKSVQKWIAVSRFVAPCSKPGHCGRNEYCCKYNIKVNDAICLPSSWGKGRG</sequence>
<dbReference type="STRING" id="7574.A0A1S3JGQ2"/>
<dbReference type="InterPro" id="IPR009030">
    <property type="entry name" value="Growth_fac_rcpt_cys_sf"/>
</dbReference>
<feature type="disulfide bond" evidence="11">
    <location>
        <begin position="335"/>
        <end position="344"/>
    </location>
</feature>
<evidence type="ECO:0000256" key="11">
    <source>
        <dbReference type="PROSITE-ProRule" id="PRU00076"/>
    </source>
</evidence>
<dbReference type="SMART" id="SM00181">
    <property type="entry name" value="EGF"/>
    <property type="match status" value="11"/>
</dbReference>
<evidence type="ECO:0000256" key="3">
    <source>
        <dbReference type="ARBA" id="ARBA00022692"/>
    </source>
</evidence>
<feature type="disulfide bond" evidence="11">
    <location>
        <begin position="412"/>
        <end position="421"/>
    </location>
</feature>
<reference evidence="15" key="1">
    <citation type="submission" date="2025-08" db="UniProtKB">
        <authorList>
            <consortium name="RefSeq"/>
        </authorList>
    </citation>
    <scope>IDENTIFICATION</scope>
    <source>
        <tissue evidence="15">Gonads</tissue>
    </source>
</reference>
<evidence type="ECO:0000256" key="1">
    <source>
        <dbReference type="ARBA" id="ARBA00004167"/>
    </source>
</evidence>
<organism evidence="14 15">
    <name type="scientific">Lingula anatina</name>
    <name type="common">Brachiopod</name>
    <name type="synonym">Lingula unguis</name>
    <dbReference type="NCBI Taxonomy" id="7574"/>
    <lineage>
        <taxon>Eukaryota</taxon>
        <taxon>Metazoa</taxon>
        <taxon>Spiralia</taxon>
        <taxon>Lophotrochozoa</taxon>
        <taxon>Brachiopoda</taxon>
        <taxon>Linguliformea</taxon>
        <taxon>Lingulata</taxon>
        <taxon>Lingulida</taxon>
        <taxon>Linguloidea</taxon>
        <taxon>Lingulidae</taxon>
        <taxon>Lingula</taxon>
    </lineage>
</organism>
<dbReference type="Pfam" id="PF00095">
    <property type="entry name" value="WAP"/>
    <property type="match status" value="1"/>
</dbReference>
<feature type="domain" description="EGF-like" evidence="13">
    <location>
        <begin position="123"/>
        <end position="158"/>
    </location>
</feature>
<dbReference type="FunFam" id="2.10.25.10:FF:000247">
    <property type="entry name" value="Delta/notch like EGF repeat containing"/>
    <property type="match status" value="1"/>
</dbReference>
<dbReference type="GO" id="GO:0030414">
    <property type="term" value="F:peptidase inhibitor activity"/>
    <property type="evidence" value="ECO:0007669"/>
    <property type="project" value="InterPro"/>
</dbReference>
<dbReference type="Gene3D" id="2.10.25.10">
    <property type="entry name" value="Laminin"/>
    <property type="match status" value="11"/>
</dbReference>
<keyword evidence="5" id="KW-0677">Repeat</keyword>
<keyword evidence="14" id="KW-1185">Reference proteome</keyword>
<dbReference type="Pfam" id="PF12661">
    <property type="entry name" value="hEGF"/>
    <property type="match status" value="1"/>
</dbReference>
<dbReference type="InterPro" id="IPR051830">
    <property type="entry name" value="NOTCH_homolog"/>
</dbReference>
<evidence type="ECO:0000256" key="5">
    <source>
        <dbReference type="ARBA" id="ARBA00022737"/>
    </source>
</evidence>
<dbReference type="GO" id="GO:0016020">
    <property type="term" value="C:membrane"/>
    <property type="evidence" value="ECO:0007669"/>
    <property type="project" value="UniProtKB-SubCell"/>
</dbReference>
<dbReference type="SUPFAM" id="SSF47686">
    <property type="entry name" value="Anaphylotoxins (complement system)"/>
    <property type="match status" value="1"/>
</dbReference>
<dbReference type="GeneID" id="106172935"/>
<dbReference type="FunFam" id="2.10.25.10:FF:000321">
    <property type="entry name" value="Protein delta homolog 1"/>
    <property type="match status" value="1"/>
</dbReference>
<feature type="domain" description="EGF-like" evidence="13">
    <location>
        <begin position="198"/>
        <end position="231"/>
    </location>
</feature>
<keyword evidence="2 11" id="KW-0245">EGF-like domain</keyword>
<feature type="disulfide bond" evidence="11">
    <location>
        <begin position="73"/>
        <end position="82"/>
    </location>
</feature>
<dbReference type="OrthoDB" id="5953235at2759"/>
<dbReference type="PROSITE" id="PS50026">
    <property type="entry name" value="EGF_3"/>
    <property type="match status" value="10"/>
</dbReference>
<dbReference type="FunFam" id="2.10.25.10:FF:000057">
    <property type="entry name" value="protocadherin Fat 1 isoform X2"/>
    <property type="match status" value="1"/>
</dbReference>
<dbReference type="GO" id="GO:0071944">
    <property type="term" value="C:cell periphery"/>
    <property type="evidence" value="ECO:0007669"/>
    <property type="project" value="UniProtKB-ARBA"/>
</dbReference>
<keyword evidence="8" id="KW-0472">Membrane</keyword>
<dbReference type="InterPro" id="IPR013032">
    <property type="entry name" value="EGF-like_CS"/>
</dbReference>
<evidence type="ECO:0000256" key="12">
    <source>
        <dbReference type="SAM" id="SignalP"/>
    </source>
</evidence>
<protein>
    <submittedName>
        <fullName evidence="15">Fibropellin-1</fullName>
    </submittedName>
</protein>
<feature type="domain" description="EGF-like" evidence="13">
    <location>
        <begin position="347"/>
        <end position="383"/>
    </location>
</feature>
<feature type="domain" description="EGF-like" evidence="13">
    <location>
        <begin position="160"/>
        <end position="196"/>
    </location>
</feature>
<dbReference type="Proteomes" id="UP000085678">
    <property type="component" value="Unplaced"/>
</dbReference>
<accession>A0A1S3JGQ2</accession>
<evidence type="ECO:0000256" key="9">
    <source>
        <dbReference type="ARBA" id="ARBA00023157"/>
    </source>
</evidence>
<comment type="subcellular location">
    <subcellularLocation>
        <location evidence="1">Membrane</location>
        <topology evidence="1">Single-pass membrane protein</topology>
    </subcellularLocation>
</comment>
<dbReference type="KEGG" id="lak:106172935"/>
<name>A0A1S3JGQ2_LINAN</name>
<dbReference type="PANTHER" id="PTHR24033">
    <property type="entry name" value="EGF-LIKE DOMAIN-CONTAINING PROTEIN"/>
    <property type="match status" value="1"/>
</dbReference>
<evidence type="ECO:0000259" key="13">
    <source>
        <dbReference type="PROSITE" id="PS50026"/>
    </source>
</evidence>
<dbReference type="PROSITE" id="PS00010">
    <property type="entry name" value="ASX_HYDROXYL"/>
    <property type="match status" value="1"/>
</dbReference>
<dbReference type="GO" id="GO:0005576">
    <property type="term" value="C:extracellular region"/>
    <property type="evidence" value="ECO:0007669"/>
    <property type="project" value="InterPro"/>
</dbReference>
<feature type="disulfide bond" evidence="11">
    <location>
        <begin position="221"/>
        <end position="230"/>
    </location>
</feature>
<dbReference type="InterPro" id="IPR000742">
    <property type="entry name" value="EGF"/>
</dbReference>
<proteinExistence type="predicted"/>
<evidence type="ECO:0000256" key="7">
    <source>
        <dbReference type="ARBA" id="ARBA00022989"/>
    </source>
</evidence>
<dbReference type="SUPFAM" id="SSF57256">
    <property type="entry name" value="Elafin-like"/>
    <property type="match status" value="1"/>
</dbReference>
<dbReference type="InterPro" id="IPR001881">
    <property type="entry name" value="EGF-like_Ca-bd_dom"/>
</dbReference>
<feature type="domain" description="EGF-like" evidence="13">
    <location>
        <begin position="309"/>
        <end position="345"/>
    </location>
</feature>
<dbReference type="Pfam" id="PF00008">
    <property type="entry name" value="EGF"/>
    <property type="match status" value="2"/>
</dbReference>
<evidence type="ECO:0000256" key="4">
    <source>
        <dbReference type="ARBA" id="ARBA00022729"/>
    </source>
</evidence>
<dbReference type="InParanoid" id="A0A1S3JGQ2"/>
<feature type="signal peptide" evidence="12">
    <location>
        <begin position="1"/>
        <end position="23"/>
    </location>
</feature>
<keyword evidence="6" id="KW-0106">Calcium</keyword>
<dbReference type="PROSITE" id="PS00022">
    <property type="entry name" value="EGF_1"/>
    <property type="match status" value="9"/>
</dbReference>
<feature type="disulfide bond" evidence="11">
    <location>
        <begin position="111"/>
        <end position="120"/>
    </location>
</feature>
<evidence type="ECO:0000313" key="15">
    <source>
        <dbReference type="RefSeq" id="XP_013409326.1"/>
    </source>
</evidence>
<dbReference type="SUPFAM" id="SSF57196">
    <property type="entry name" value="EGF/Laminin"/>
    <property type="match status" value="6"/>
</dbReference>
<feature type="disulfide bond" evidence="11">
    <location>
        <begin position="148"/>
        <end position="157"/>
    </location>
</feature>
<feature type="disulfide bond" evidence="11">
    <location>
        <begin position="297"/>
        <end position="306"/>
    </location>
</feature>
<feature type="domain" description="EGF-like" evidence="13">
    <location>
        <begin position="85"/>
        <end position="121"/>
    </location>
</feature>
<dbReference type="InterPro" id="IPR018081">
    <property type="entry name" value="Anaphylatoxin_comp_syst"/>
</dbReference>
<dbReference type="PRINTS" id="PR00010">
    <property type="entry name" value="EGFBLOOD"/>
</dbReference>
<keyword evidence="9 11" id="KW-1015">Disulfide bond</keyword>
<feature type="chain" id="PRO_5010342627" evidence="12">
    <location>
        <begin position="24"/>
        <end position="843"/>
    </location>
</feature>
<dbReference type="InterPro" id="IPR000152">
    <property type="entry name" value="EGF-type_Asp/Asn_hydroxyl_site"/>
</dbReference>
<gene>
    <name evidence="15" type="primary">LOC106172935</name>
</gene>
<dbReference type="FunFam" id="2.10.25.10:FF:000143">
    <property type="entry name" value="Protein crumbs 1"/>
    <property type="match status" value="4"/>
</dbReference>
<feature type="domain" description="EGF-like" evidence="13">
    <location>
        <begin position="385"/>
        <end position="422"/>
    </location>
</feature>
<evidence type="ECO:0000256" key="8">
    <source>
        <dbReference type="ARBA" id="ARBA00023136"/>
    </source>
</evidence>
<keyword evidence="10" id="KW-0325">Glycoprotein</keyword>
<dbReference type="RefSeq" id="XP_013409326.1">
    <property type="nucleotide sequence ID" value="XM_013553872.2"/>
</dbReference>
<keyword evidence="7" id="KW-1133">Transmembrane helix</keyword>
<dbReference type="GO" id="GO:0120025">
    <property type="term" value="C:plasma membrane bounded cell projection"/>
    <property type="evidence" value="ECO:0007669"/>
    <property type="project" value="UniProtKB-ARBA"/>
</dbReference>
<feature type="disulfide bond" evidence="11">
    <location>
        <begin position="127"/>
        <end position="137"/>
    </location>
</feature>
<dbReference type="InterPro" id="IPR036645">
    <property type="entry name" value="Elafin-like_sf"/>
</dbReference>
<feature type="domain" description="EGF-like" evidence="13">
    <location>
        <begin position="271"/>
        <end position="307"/>
    </location>
</feature>
<feature type="domain" description="EGF-like" evidence="13">
    <location>
        <begin position="233"/>
        <end position="269"/>
    </location>
</feature>
<dbReference type="PANTHER" id="PTHR24033:SF151">
    <property type="entry name" value="NOTCH 2"/>
    <property type="match status" value="1"/>
</dbReference>
<evidence type="ECO:0000256" key="10">
    <source>
        <dbReference type="ARBA" id="ARBA00023180"/>
    </source>
</evidence>
<dbReference type="AlphaFoldDB" id="A0A1S3JGQ2"/>
<feature type="disulfide bond" evidence="11">
    <location>
        <begin position="186"/>
        <end position="195"/>
    </location>
</feature>
<dbReference type="CDD" id="cd00054">
    <property type="entry name" value="EGF_CA"/>
    <property type="match status" value="10"/>
</dbReference>
<keyword evidence="3" id="KW-0812">Transmembrane</keyword>
<dbReference type="SUPFAM" id="SSF57184">
    <property type="entry name" value="Growth factor receptor domain"/>
    <property type="match status" value="1"/>
</dbReference>
<dbReference type="GO" id="GO:0005509">
    <property type="term" value="F:calcium ion binding"/>
    <property type="evidence" value="ECO:0007669"/>
    <property type="project" value="InterPro"/>
</dbReference>
<evidence type="ECO:0000256" key="2">
    <source>
        <dbReference type="ARBA" id="ARBA00022536"/>
    </source>
</evidence>
<feature type="disulfide bond" evidence="11">
    <location>
        <begin position="373"/>
        <end position="382"/>
    </location>
</feature>
<evidence type="ECO:0000313" key="14">
    <source>
        <dbReference type="Proteomes" id="UP000085678"/>
    </source>
</evidence>
<comment type="caution">
    <text evidence="11">Lacks conserved residue(s) required for the propagation of feature annotation.</text>
</comment>
<dbReference type="GO" id="GO:0007399">
    <property type="term" value="P:nervous system development"/>
    <property type="evidence" value="ECO:0007669"/>
    <property type="project" value="UniProtKB-ARBA"/>
</dbReference>
<feature type="disulfide bond" evidence="11">
    <location>
        <begin position="259"/>
        <end position="268"/>
    </location>
</feature>
<dbReference type="SMART" id="SM00179">
    <property type="entry name" value="EGF_CA"/>
    <property type="match status" value="10"/>
</dbReference>
<keyword evidence="4 12" id="KW-0732">Signal</keyword>
<evidence type="ECO:0000256" key="6">
    <source>
        <dbReference type="ARBA" id="ARBA00022837"/>
    </source>
</evidence>
<feature type="domain" description="EGF-like" evidence="13">
    <location>
        <begin position="47"/>
        <end position="83"/>
    </location>
</feature>
<dbReference type="Gene3D" id="4.10.75.10">
    <property type="entry name" value="Elafin-like"/>
    <property type="match status" value="1"/>
</dbReference>
<dbReference type="Pfam" id="PF25024">
    <property type="entry name" value="EGF_TEN"/>
    <property type="match status" value="1"/>
</dbReference>
<dbReference type="InterPro" id="IPR008197">
    <property type="entry name" value="WAP_dom"/>
</dbReference>